<protein>
    <submittedName>
        <fullName evidence="8">Phospholipase D-like protein</fullName>
    </submittedName>
</protein>
<evidence type="ECO:0000256" key="5">
    <source>
        <dbReference type="ARBA" id="ARBA00023136"/>
    </source>
</evidence>
<evidence type="ECO:0000256" key="6">
    <source>
        <dbReference type="SAM" id="Phobius"/>
    </source>
</evidence>
<proteinExistence type="predicted"/>
<name>A0A2M9ARN3_9BACT</name>
<evidence type="ECO:0000256" key="3">
    <source>
        <dbReference type="ARBA" id="ARBA00022692"/>
    </source>
</evidence>
<gene>
    <name evidence="8" type="ORF">CLV45_4051</name>
</gene>
<dbReference type="AlphaFoldDB" id="A0A2M9ARN3"/>
<accession>A0A2M9ARN3</accession>
<feature type="transmembrane region" description="Helical" evidence="6">
    <location>
        <begin position="67"/>
        <end position="86"/>
    </location>
</feature>
<dbReference type="GO" id="GO:0005886">
    <property type="term" value="C:plasma membrane"/>
    <property type="evidence" value="ECO:0007669"/>
    <property type="project" value="UniProtKB-SubCell"/>
</dbReference>
<keyword evidence="9" id="KW-1185">Reference proteome</keyword>
<evidence type="ECO:0000256" key="4">
    <source>
        <dbReference type="ARBA" id="ARBA00022989"/>
    </source>
</evidence>
<evidence type="ECO:0000256" key="2">
    <source>
        <dbReference type="ARBA" id="ARBA00022475"/>
    </source>
</evidence>
<dbReference type="RefSeq" id="WP_100338299.1">
    <property type="nucleotide sequence ID" value="NZ_PGFA01000004.1"/>
</dbReference>
<keyword evidence="4 6" id="KW-1133">Transmembrane helix</keyword>
<evidence type="ECO:0000313" key="8">
    <source>
        <dbReference type="EMBL" id="PJJ48349.1"/>
    </source>
</evidence>
<comment type="subcellular location">
    <subcellularLocation>
        <location evidence="1">Cell membrane</location>
        <topology evidence="1">Multi-pass membrane protein</topology>
    </subcellularLocation>
</comment>
<organism evidence="8 9">
    <name type="scientific">Hymenobacter chitinivorans DSM 11115</name>
    <dbReference type="NCBI Taxonomy" id="1121954"/>
    <lineage>
        <taxon>Bacteria</taxon>
        <taxon>Pseudomonadati</taxon>
        <taxon>Bacteroidota</taxon>
        <taxon>Cytophagia</taxon>
        <taxon>Cytophagales</taxon>
        <taxon>Hymenobacteraceae</taxon>
        <taxon>Hymenobacter</taxon>
    </lineage>
</organism>
<keyword evidence="5 6" id="KW-0472">Membrane</keyword>
<dbReference type="EMBL" id="PGFA01000004">
    <property type="protein sequence ID" value="PJJ48349.1"/>
    <property type="molecule type" value="Genomic_DNA"/>
</dbReference>
<dbReference type="PROSITE" id="PS51257">
    <property type="entry name" value="PROKAR_LIPOPROTEIN"/>
    <property type="match status" value="1"/>
</dbReference>
<evidence type="ECO:0000256" key="1">
    <source>
        <dbReference type="ARBA" id="ARBA00004651"/>
    </source>
</evidence>
<dbReference type="Proteomes" id="UP000228535">
    <property type="component" value="Unassembled WGS sequence"/>
</dbReference>
<keyword evidence="2" id="KW-1003">Cell membrane</keyword>
<feature type="domain" description="Cardiolipin synthase N-terminal" evidence="7">
    <location>
        <begin position="46"/>
        <end position="86"/>
    </location>
</feature>
<keyword evidence="3 6" id="KW-0812">Transmembrane</keyword>
<evidence type="ECO:0000259" key="7">
    <source>
        <dbReference type="Pfam" id="PF13396"/>
    </source>
</evidence>
<evidence type="ECO:0000313" key="9">
    <source>
        <dbReference type="Proteomes" id="UP000228535"/>
    </source>
</evidence>
<sequence length="95" mass="10423">MNKIAALANRLPVTALLLTALTLTTTACSRFNNNGSLSIWGIAILVLDVLALIDVFRQPWTIGKKILWVAIIWFLPVLGLILYYLLSGRGKSNLA</sequence>
<dbReference type="Pfam" id="PF13396">
    <property type="entry name" value="PLDc_N"/>
    <property type="match status" value="1"/>
</dbReference>
<reference evidence="8 9" key="1">
    <citation type="submission" date="2017-11" db="EMBL/GenBank/DDBJ databases">
        <title>Genomic Encyclopedia of Archaeal and Bacterial Type Strains, Phase II (KMG-II): From Individual Species to Whole Genera.</title>
        <authorList>
            <person name="Goeker M."/>
        </authorList>
    </citation>
    <scope>NUCLEOTIDE SEQUENCE [LARGE SCALE GENOMIC DNA]</scope>
    <source>
        <strain evidence="8 9">DSM 11115</strain>
    </source>
</reference>
<dbReference type="InterPro" id="IPR027379">
    <property type="entry name" value="CLS_N"/>
</dbReference>
<comment type="caution">
    <text evidence="8">The sequence shown here is derived from an EMBL/GenBank/DDBJ whole genome shotgun (WGS) entry which is preliminary data.</text>
</comment>
<feature type="transmembrane region" description="Helical" evidence="6">
    <location>
        <begin position="37"/>
        <end position="55"/>
    </location>
</feature>